<protein>
    <recommendedName>
        <fullName evidence="2">NTF2-like domain-containing protein</fullName>
    </recommendedName>
</protein>
<evidence type="ECO:0000313" key="3">
    <source>
        <dbReference type="EMBL" id="KAF7192393.1"/>
    </source>
</evidence>
<name>A0A8H6RJQ4_9PEZI</name>
<feature type="chain" id="PRO_5034678599" description="NTF2-like domain-containing protein" evidence="1">
    <location>
        <begin position="28"/>
        <end position="188"/>
    </location>
</feature>
<comment type="caution">
    <text evidence="3">The sequence shown here is derived from an EMBL/GenBank/DDBJ whole genome shotgun (WGS) entry which is preliminary data.</text>
</comment>
<dbReference type="EMBL" id="JABCIY010000148">
    <property type="protein sequence ID" value="KAF7192393.1"/>
    <property type="molecule type" value="Genomic_DNA"/>
</dbReference>
<evidence type="ECO:0000259" key="2">
    <source>
        <dbReference type="Pfam" id="PF26534"/>
    </source>
</evidence>
<sequence>MFLSTTVTMKLGIFTTIVALSTSLVSASTLEERGKCPYISKREASDFIDATVKLWRKEGTSADHRALVEQYYAEDYKFYSYSMLSSLGRPIDEAGLAFSSRAELVAAIRRFPAFPDFKTLDYFVQCDKIVHYFRHRMVGGEKHPVQGWVMYTVGETKDGLKAKKQEVEFNSVEFGRILGGEYDSPEGW</sequence>
<keyword evidence="4" id="KW-1185">Reference proteome</keyword>
<gene>
    <name evidence="3" type="ORF">HII31_06425</name>
</gene>
<feature type="domain" description="NTF2-like" evidence="2">
    <location>
        <begin position="39"/>
        <end position="180"/>
    </location>
</feature>
<dbReference type="Pfam" id="PF26534">
    <property type="entry name" value="NTF2_7"/>
    <property type="match status" value="1"/>
</dbReference>
<organism evidence="3 4">
    <name type="scientific">Pseudocercospora fuligena</name>
    <dbReference type="NCBI Taxonomy" id="685502"/>
    <lineage>
        <taxon>Eukaryota</taxon>
        <taxon>Fungi</taxon>
        <taxon>Dikarya</taxon>
        <taxon>Ascomycota</taxon>
        <taxon>Pezizomycotina</taxon>
        <taxon>Dothideomycetes</taxon>
        <taxon>Dothideomycetidae</taxon>
        <taxon>Mycosphaerellales</taxon>
        <taxon>Mycosphaerellaceae</taxon>
        <taxon>Pseudocercospora</taxon>
    </lineage>
</organism>
<accession>A0A8H6RJQ4</accession>
<dbReference type="Proteomes" id="UP000660729">
    <property type="component" value="Unassembled WGS sequence"/>
</dbReference>
<dbReference type="InterPro" id="IPR058645">
    <property type="entry name" value="NTF2-like_dom_7"/>
</dbReference>
<evidence type="ECO:0000256" key="1">
    <source>
        <dbReference type="SAM" id="SignalP"/>
    </source>
</evidence>
<evidence type="ECO:0000313" key="4">
    <source>
        <dbReference type="Proteomes" id="UP000660729"/>
    </source>
</evidence>
<reference evidence="3" key="1">
    <citation type="submission" date="2020-04" db="EMBL/GenBank/DDBJ databases">
        <title>Draft genome resource of the tomato pathogen Pseudocercospora fuligena.</title>
        <authorList>
            <person name="Zaccaron A."/>
        </authorList>
    </citation>
    <scope>NUCLEOTIDE SEQUENCE</scope>
    <source>
        <strain evidence="3">PF001</strain>
    </source>
</reference>
<keyword evidence="1" id="KW-0732">Signal</keyword>
<proteinExistence type="predicted"/>
<feature type="signal peptide" evidence="1">
    <location>
        <begin position="1"/>
        <end position="27"/>
    </location>
</feature>
<dbReference type="AlphaFoldDB" id="A0A8H6RJQ4"/>